<proteinExistence type="predicted"/>
<comment type="caution">
    <text evidence="2">The sequence shown here is derived from an EMBL/GenBank/DDBJ whole genome shotgun (WGS) entry which is preliminary data.</text>
</comment>
<protein>
    <submittedName>
        <fullName evidence="2">Glycosyltransferase</fullName>
    </submittedName>
</protein>
<dbReference type="EMBL" id="VHQI01000005">
    <property type="protein sequence ID" value="TPW42491.1"/>
    <property type="molecule type" value="Genomic_DNA"/>
</dbReference>
<gene>
    <name evidence="2" type="ORF">FKM52_10730</name>
</gene>
<dbReference type="Proteomes" id="UP000319523">
    <property type="component" value="Unassembled WGS sequence"/>
</dbReference>
<dbReference type="PANTHER" id="PTHR22916">
    <property type="entry name" value="GLYCOSYLTRANSFERASE"/>
    <property type="match status" value="1"/>
</dbReference>
<organism evidence="2 3">
    <name type="scientific">Mixta tenebrionis</name>
    <dbReference type="NCBI Taxonomy" id="2562439"/>
    <lineage>
        <taxon>Bacteria</taxon>
        <taxon>Pseudomonadati</taxon>
        <taxon>Pseudomonadota</taxon>
        <taxon>Gammaproteobacteria</taxon>
        <taxon>Enterobacterales</taxon>
        <taxon>Erwiniaceae</taxon>
        <taxon>Mixta</taxon>
    </lineage>
</organism>
<accession>A0A506V9G0</accession>
<dbReference type="InterPro" id="IPR001173">
    <property type="entry name" value="Glyco_trans_2-like"/>
</dbReference>
<dbReference type="InterPro" id="IPR029044">
    <property type="entry name" value="Nucleotide-diphossugar_trans"/>
</dbReference>
<keyword evidence="2" id="KW-0808">Transferase</keyword>
<name>A0A506V9G0_9GAMM</name>
<dbReference type="Gene3D" id="3.90.550.10">
    <property type="entry name" value="Spore Coat Polysaccharide Biosynthesis Protein SpsA, Chain A"/>
    <property type="match status" value="1"/>
</dbReference>
<evidence type="ECO:0000313" key="3">
    <source>
        <dbReference type="Proteomes" id="UP000319523"/>
    </source>
</evidence>
<keyword evidence="3" id="KW-1185">Reference proteome</keyword>
<dbReference type="RefSeq" id="WP_141176159.1">
    <property type="nucleotide sequence ID" value="NZ_JBHUFX010000008.1"/>
</dbReference>
<dbReference type="AlphaFoldDB" id="A0A506V9G0"/>
<sequence>MDKTPELKETFEYDVLICTFNGATYIDEQISSILKQVIKPVKIIISDDGSTDQTIEKCKICFDRHSYTRYQIIRGPQAGIANNFIYGMKYSTAEHLFFSDQDDVWLDDKVSCFADAFYQLDSKKPILLFSDAYVVDSHLNILSKSFINYAGLNIDVLNDDSILLENCVQGASSCINGKLRDLILESITYIANNSICMHDWWVAIMARYYGISKHIDKPLIYYRQHNCNQIGALRTSNCVWKIKYVFRAAKKIKNYVYQLNQAQKVFSRIKKLDGLYVYFDGNYDFSNLNFFKKIIYFVYR</sequence>
<reference evidence="2 3" key="1">
    <citation type="submission" date="2019-06" db="EMBL/GenBank/DDBJ databases">
        <authorList>
            <person name="Yang Y."/>
        </authorList>
    </citation>
    <scope>NUCLEOTIDE SEQUENCE [LARGE SCALE GENOMIC DNA]</scope>
    <source>
        <strain evidence="2 3">BIT-26</strain>
    </source>
</reference>
<dbReference type="Pfam" id="PF00535">
    <property type="entry name" value="Glycos_transf_2"/>
    <property type="match status" value="1"/>
</dbReference>
<dbReference type="GO" id="GO:0016758">
    <property type="term" value="F:hexosyltransferase activity"/>
    <property type="evidence" value="ECO:0007669"/>
    <property type="project" value="UniProtKB-ARBA"/>
</dbReference>
<evidence type="ECO:0000259" key="1">
    <source>
        <dbReference type="Pfam" id="PF00535"/>
    </source>
</evidence>
<dbReference type="OrthoDB" id="9802649at2"/>
<dbReference type="PANTHER" id="PTHR22916:SF3">
    <property type="entry name" value="UDP-GLCNAC:BETAGAL BETA-1,3-N-ACETYLGLUCOSAMINYLTRANSFERASE-LIKE PROTEIN 1"/>
    <property type="match status" value="1"/>
</dbReference>
<dbReference type="SUPFAM" id="SSF53448">
    <property type="entry name" value="Nucleotide-diphospho-sugar transferases"/>
    <property type="match status" value="1"/>
</dbReference>
<evidence type="ECO:0000313" key="2">
    <source>
        <dbReference type="EMBL" id="TPW42491.1"/>
    </source>
</evidence>
<feature type="domain" description="Glycosyltransferase 2-like" evidence="1">
    <location>
        <begin position="15"/>
        <end position="118"/>
    </location>
</feature>